<reference evidence="2" key="1">
    <citation type="submission" date="2017-08" db="EMBL/GenBank/DDBJ databases">
        <authorList>
            <person name="Imhoff J.F."/>
            <person name="Rahn T."/>
            <person name="Kuenzel S."/>
            <person name="Neulinger S.C."/>
        </authorList>
    </citation>
    <scope>NUCLEOTIDE SEQUENCE</scope>
    <source>
        <strain evidence="2">IM 151</strain>
    </source>
</reference>
<dbReference type="Proteomes" id="UP001041814">
    <property type="component" value="Unassembled WGS sequence"/>
</dbReference>
<protein>
    <submittedName>
        <fullName evidence="2">Thiosulfate oxidation carrier complex protein SoxZ</fullName>
    </submittedName>
</protein>
<keyword evidence="3" id="KW-1185">Reference proteome</keyword>
<dbReference type="InterPro" id="IPR014880">
    <property type="entry name" value="SoxZ_dom"/>
</dbReference>
<accession>A0ABS1DXQ7</accession>
<comment type="caution">
    <text evidence="2">The sequence shown here is derived from an EMBL/GenBank/DDBJ whole genome shotgun (WGS) entry which is preliminary data.</text>
</comment>
<sequence>MTPPPRIWISNSKPARGELVRVRAQVEHVMESGLRTDAEGRPRPRNIVRRFEARLGPVLLLTWEPGIGIAQNPYIEFTFVARDSAELKLSWVDDQGLTQQVSKAVVLTPASG</sequence>
<dbReference type="InterPro" id="IPR013783">
    <property type="entry name" value="Ig-like_fold"/>
</dbReference>
<dbReference type="EMBL" id="NRRU01000070">
    <property type="protein sequence ID" value="MBK1714524.1"/>
    <property type="molecule type" value="Genomic_DNA"/>
</dbReference>
<feature type="domain" description="Sulphur oxidation protein SoxZ" evidence="1">
    <location>
        <begin position="13"/>
        <end position="100"/>
    </location>
</feature>
<dbReference type="Gene3D" id="2.60.40.10">
    <property type="entry name" value="Immunoglobulins"/>
    <property type="match status" value="1"/>
</dbReference>
<dbReference type="SUPFAM" id="SSF81296">
    <property type="entry name" value="E set domains"/>
    <property type="match status" value="1"/>
</dbReference>
<dbReference type="RefSeq" id="WP_200231283.1">
    <property type="nucleotide sequence ID" value="NZ_NRRT01000063.1"/>
</dbReference>
<gene>
    <name evidence="2" type="ORF">CKO43_17275</name>
</gene>
<proteinExistence type="predicted"/>
<dbReference type="Pfam" id="PF08770">
    <property type="entry name" value="SoxZ"/>
    <property type="match status" value="1"/>
</dbReference>
<reference evidence="2" key="2">
    <citation type="journal article" date="2020" name="Microorganisms">
        <title>Osmotic Adaptation and Compatible Solute Biosynthesis of Phototrophic Bacteria as Revealed from Genome Analyses.</title>
        <authorList>
            <person name="Imhoff J.F."/>
            <person name="Rahn T."/>
            <person name="Kunzel S."/>
            <person name="Keller A."/>
            <person name="Neulinger S.C."/>
        </authorList>
    </citation>
    <scope>NUCLEOTIDE SEQUENCE</scope>
    <source>
        <strain evidence="2">IM 151</strain>
    </source>
</reference>
<organism evidence="2 3">
    <name type="scientific">Rubrivivax gelatinosus</name>
    <name type="common">Rhodocyclus gelatinosus</name>
    <name type="synonym">Rhodopseudomonas gelatinosa</name>
    <dbReference type="NCBI Taxonomy" id="28068"/>
    <lineage>
        <taxon>Bacteria</taxon>
        <taxon>Pseudomonadati</taxon>
        <taxon>Pseudomonadota</taxon>
        <taxon>Betaproteobacteria</taxon>
        <taxon>Burkholderiales</taxon>
        <taxon>Sphaerotilaceae</taxon>
        <taxon>Rubrivivax</taxon>
    </lineage>
</organism>
<dbReference type="InterPro" id="IPR014756">
    <property type="entry name" value="Ig_E-set"/>
</dbReference>
<evidence type="ECO:0000313" key="3">
    <source>
        <dbReference type="Proteomes" id="UP001041814"/>
    </source>
</evidence>
<name>A0ABS1DXQ7_RUBGE</name>
<evidence type="ECO:0000259" key="1">
    <source>
        <dbReference type="Pfam" id="PF08770"/>
    </source>
</evidence>
<evidence type="ECO:0000313" key="2">
    <source>
        <dbReference type="EMBL" id="MBK1714524.1"/>
    </source>
</evidence>